<dbReference type="AlphaFoldDB" id="A0AAD0V9H6"/>
<dbReference type="Proteomes" id="UP000006426">
    <property type="component" value="Plasmid pmppla107"/>
</dbReference>
<feature type="region of interest" description="Disordered" evidence="1">
    <location>
        <begin position="479"/>
        <end position="499"/>
    </location>
</feature>
<name>A0AAD0V9H6_PSEAV</name>
<dbReference type="EMBL" id="CP031226">
    <property type="protein sequence ID" value="AXH59900.1"/>
    <property type="molecule type" value="Genomic_DNA"/>
</dbReference>
<dbReference type="GeneID" id="39474514"/>
<evidence type="ECO:0000256" key="1">
    <source>
        <dbReference type="SAM" id="MobiDB-lite"/>
    </source>
</evidence>
<keyword evidence="2" id="KW-0614">Plasmid</keyword>
<dbReference type="RefSeq" id="WP_005741794.1">
    <property type="nucleotide sequence ID" value="NZ_CP031226.1"/>
</dbReference>
<gene>
    <name evidence="2" type="ORF">PLA107_032255</name>
</gene>
<protein>
    <submittedName>
        <fullName evidence="2">Uncharacterized protein</fullName>
    </submittedName>
</protein>
<organism evidence="2 3">
    <name type="scientific">Pseudomonas amygdali pv. lachrymans str. M301315</name>
    <dbReference type="NCBI Taxonomy" id="629260"/>
    <lineage>
        <taxon>Bacteria</taxon>
        <taxon>Pseudomonadati</taxon>
        <taxon>Pseudomonadota</taxon>
        <taxon>Gammaproteobacteria</taxon>
        <taxon>Pseudomonadales</taxon>
        <taxon>Pseudomonadaceae</taxon>
        <taxon>Pseudomonas</taxon>
        <taxon>Pseudomonas amygdali</taxon>
    </lineage>
</organism>
<evidence type="ECO:0000313" key="3">
    <source>
        <dbReference type="Proteomes" id="UP000006426"/>
    </source>
</evidence>
<proteinExistence type="predicted"/>
<reference evidence="2 3" key="1">
    <citation type="journal article" date="2011" name="PLoS Pathog.">
        <title>Dynamic evolution of pathogenicity revealed by sequencing and comparative genomics of 19 Pseudomonas syringae isolates.</title>
        <authorList>
            <person name="Baltrus D.A."/>
            <person name="Nishimura M.T."/>
            <person name="Romanchuk A."/>
            <person name="Chang J.H."/>
            <person name="Mukhtar M.S."/>
            <person name="Cherkis K."/>
            <person name="Roach J."/>
            <person name="Grant S.R."/>
            <person name="Jones C.D."/>
            <person name="Dangl J.L."/>
        </authorList>
    </citation>
    <scope>NUCLEOTIDE SEQUENCE [LARGE SCALE GENOMIC DNA]</scope>
    <source>
        <strain evidence="2 3">M301315</strain>
    </source>
</reference>
<accession>A0AAD0V9H6</accession>
<sequence>MSTPITFSHRNKLFVTEIVKAFRAKKSLVFKSLFAKHADQSLYKIPKKSTFRSDFQLLNDVFSNEANTLDAEGVEMLLEALSEISKPSTEAKVGLYLLTYNHISPERREALFGASGTLSFGEESKDLKKRIEAAGYLSHEAHETLGKYFQHSVVKNQAPEDFVKNFKVLKRLGREHFKQISALQYEDEPQGKTAFEQYSTVLELLGEQVAEKFIDQASGTLFSYEMLRAKGPEAFCRRLSNEATFPIFARAFRENDDDFFESLAAYKFKTSIDSTGLLGLTSVLKTELGGQEPTQAQMSMMSVVESATQARLSREFLFNITNSDWRVASKVALECFVAGDLQRLKNLVGDTPTHKTTAFFSAVVLEIVEIMPYLVDEGLMGEKQKAFVEYLHEQSTSKLASIGERLNAMECEKPGRRRQMDDMLVGVPYSKLTEKQRREFGDRGMHPAMMMDPRMHLGRMPFGLQPFHMMEEPPEMFLPDHRHPGFGRRGSADSDDFER</sequence>
<geneLocation type="plasmid" evidence="3">
    <name>pmppla107</name>
</geneLocation>
<evidence type="ECO:0000313" key="2">
    <source>
        <dbReference type="EMBL" id="AXH59900.1"/>
    </source>
</evidence>